<dbReference type="InterPro" id="IPR058245">
    <property type="entry name" value="NreC/VraR/RcsB-like_REC"/>
</dbReference>
<evidence type="ECO:0000313" key="8">
    <source>
        <dbReference type="EMBL" id="GAA2600975.1"/>
    </source>
</evidence>
<dbReference type="SMART" id="SM00448">
    <property type="entry name" value="REC"/>
    <property type="match status" value="1"/>
</dbReference>
<sequence>MIRVLLADDEAMIRAGIRAILGAADDIEVVAEADDGRQAVELALSHRPDLCLLDIRMPRLDGLRAAAELRRAAPDIAVAMLTTFSEDEYIAAALGSGASGFLLKSGNPRELIAGVQAIAEGGAYLSPAVARRVISHLGAGQLGRRTTALGRAEQLTAREREVLALVGAGLSNAEIAQRLSVVEGTVKAYVSQILARLGLKNRVQAAILAYEAGLVPEAPG</sequence>
<feature type="domain" description="HTH luxR-type" evidence="6">
    <location>
        <begin position="148"/>
        <end position="213"/>
    </location>
</feature>
<dbReference type="Proteomes" id="UP001501447">
    <property type="component" value="Unassembled WGS sequence"/>
</dbReference>
<dbReference type="Gene3D" id="3.40.50.2300">
    <property type="match status" value="1"/>
</dbReference>
<proteinExistence type="predicted"/>
<keyword evidence="9" id="KW-1185">Reference proteome</keyword>
<dbReference type="CDD" id="cd17535">
    <property type="entry name" value="REC_NarL-like"/>
    <property type="match status" value="1"/>
</dbReference>
<dbReference type="Pfam" id="PF00196">
    <property type="entry name" value="GerE"/>
    <property type="match status" value="1"/>
</dbReference>
<evidence type="ECO:0000256" key="3">
    <source>
        <dbReference type="ARBA" id="ARBA00023125"/>
    </source>
</evidence>
<dbReference type="PRINTS" id="PR00038">
    <property type="entry name" value="HTHLUXR"/>
</dbReference>
<dbReference type="EMBL" id="BAAARJ010000003">
    <property type="protein sequence ID" value="GAA2600975.1"/>
    <property type="molecule type" value="Genomic_DNA"/>
</dbReference>
<dbReference type="InterPro" id="IPR016032">
    <property type="entry name" value="Sig_transdc_resp-reg_C-effctor"/>
</dbReference>
<dbReference type="PROSITE" id="PS50043">
    <property type="entry name" value="HTH_LUXR_2"/>
    <property type="match status" value="1"/>
</dbReference>
<evidence type="ECO:0000256" key="5">
    <source>
        <dbReference type="PROSITE-ProRule" id="PRU00169"/>
    </source>
</evidence>
<dbReference type="SUPFAM" id="SSF46894">
    <property type="entry name" value="C-terminal effector domain of the bipartite response regulators"/>
    <property type="match status" value="1"/>
</dbReference>
<keyword evidence="4" id="KW-0804">Transcription</keyword>
<name>A0ABP6C3N5_9ACTN</name>
<protein>
    <submittedName>
        <fullName evidence="8">Response regulator transcription factor</fullName>
    </submittedName>
</protein>
<feature type="domain" description="Response regulatory" evidence="7">
    <location>
        <begin position="3"/>
        <end position="119"/>
    </location>
</feature>
<dbReference type="SMART" id="SM00421">
    <property type="entry name" value="HTH_LUXR"/>
    <property type="match status" value="1"/>
</dbReference>
<evidence type="ECO:0000259" key="6">
    <source>
        <dbReference type="PROSITE" id="PS50043"/>
    </source>
</evidence>
<evidence type="ECO:0000313" key="9">
    <source>
        <dbReference type="Proteomes" id="UP001501447"/>
    </source>
</evidence>
<evidence type="ECO:0000259" key="7">
    <source>
        <dbReference type="PROSITE" id="PS50110"/>
    </source>
</evidence>
<dbReference type="RefSeq" id="WP_344562996.1">
    <property type="nucleotide sequence ID" value="NZ_BAAARJ010000003.1"/>
</dbReference>
<evidence type="ECO:0000256" key="4">
    <source>
        <dbReference type="ARBA" id="ARBA00023163"/>
    </source>
</evidence>
<organism evidence="8 9">
    <name type="scientific">Streptomyces axinellae</name>
    <dbReference type="NCBI Taxonomy" id="552788"/>
    <lineage>
        <taxon>Bacteria</taxon>
        <taxon>Bacillati</taxon>
        <taxon>Actinomycetota</taxon>
        <taxon>Actinomycetes</taxon>
        <taxon>Kitasatosporales</taxon>
        <taxon>Streptomycetaceae</taxon>
        <taxon>Streptomyces</taxon>
    </lineage>
</organism>
<dbReference type="PROSITE" id="PS50110">
    <property type="entry name" value="RESPONSE_REGULATORY"/>
    <property type="match status" value="1"/>
</dbReference>
<accession>A0ABP6C3N5</accession>
<dbReference type="InterPro" id="IPR000792">
    <property type="entry name" value="Tscrpt_reg_LuxR_C"/>
</dbReference>
<dbReference type="InterPro" id="IPR001789">
    <property type="entry name" value="Sig_transdc_resp-reg_receiver"/>
</dbReference>
<keyword evidence="2" id="KW-0805">Transcription regulation</keyword>
<reference evidence="9" key="1">
    <citation type="journal article" date="2019" name="Int. J. Syst. Evol. Microbiol.">
        <title>The Global Catalogue of Microorganisms (GCM) 10K type strain sequencing project: providing services to taxonomists for standard genome sequencing and annotation.</title>
        <authorList>
            <consortium name="The Broad Institute Genomics Platform"/>
            <consortium name="The Broad Institute Genome Sequencing Center for Infectious Disease"/>
            <person name="Wu L."/>
            <person name="Ma J."/>
        </authorList>
    </citation>
    <scope>NUCLEOTIDE SEQUENCE [LARGE SCALE GENOMIC DNA]</scope>
    <source>
        <strain evidence="9">JCM 16373</strain>
    </source>
</reference>
<dbReference type="InterPro" id="IPR039420">
    <property type="entry name" value="WalR-like"/>
</dbReference>
<dbReference type="CDD" id="cd06170">
    <property type="entry name" value="LuxR_C_like"/>
    <property type="match status" value="1"/>
</dbReference>
<keyword evidence="3" id="KW-0238">DNA-binding</keyword>
<evidence type="ECO:0000256" key="1">
    <source>
        <dbReference type="ARBA" id="ARBA00022553"/>
    </source>
</evidence>
<comment type="caution">
    <text evidence="8">The sequence shown here is derived from an EMBL/GenBank/DDBJ whole genome shotgun (WGS) entry which is preliminary data.</text>
</comment>
<dbReference type="SUPFAM" id="SSF52172">
    <property type="entry name" value="CheY-like"/>
    <property type="match status" value="1"/>
</dbReference>
<gene>
    <name evidence="8" type="ORF">GCM10009863_12860</name>
</gene>
<dbReference type="Pfam" id="PF00072">
    <property type="entry name" value="Response_reg"/>
    <property type="match status" value="1"/>
</dbReference>
<feature type="modified residue" description="4-aspartylphosphate" evidence="5">
    <location>
        <position position="54"/>
    </location>
</feature>
<keyword evidence="1 5" id="KW-0597">Phosphoprotein</keyword>
<dbReference type="InterPro" id="IPR011006">
    <property type="entry name" value="CheY-like_superfamily"/>
</dbReference>
<dbReference type="PANTHER" id="PTHR43214">
    <property type="entry name" value="TWO-COMPONENT RESPONSE REGULATOR"/>
    <property type="match status" value="1"/>
</dbReference>
<evidence type="ECO:0000256" key="2">
    <source>
        <dbReference type="ARBA" id="ARBA00023015"/>
    </source>
</evidence>
<dbReference type="PANTHER" id="PTHR43214:SF24">
    <property type="entry name" value="TRANSCRIPTIONAL REGULATORY PROTEIN NARL-RELATED"/>
    <property type="match status" value="1"/>
</dbReference>